<dbReference type="InterPro" id="IPR002372">
    <property type="entry name" value="PQQ_rpt_dom"/>
</dbReference>
<dbReference type="SMART" id="SM00564">
    <property type="entry name" value="PQQ"/>
    <property type="match status" value="9"/>
</dbReference>
<protein>
    <submittedName>
        <fullName evidence="2">PQQ-binding-like beta-propeller repeat protein</fullName>
    </submittedName>
</protein>
<dbReference type="InterPro" id="IPR035986">
    <property type="entry name" value="PKD_dom_sf"/>
</dbReference>
<gene>
    <name evidence="2" type="ORF">O0S10_01980</name>
</gene>
<dbReference type="Gene3D" id="2.130.10.10">
    <property type="entry name" value="YVTN repeat-like/Quinoprotein amine dehydrogenase"/>
    <property type="match status" value="1"/>
</dbReference>
<dbReference type="Gene3D" id="2.40.128.630">
    <property type="match status" value="1"/>
</dbReference>
<dbReference type="PROSITE" id="PS50093">
    <property type="entry name" value="PKD"/>
    <property type="match status" value="1"/>
</dbReference>
<name>A0ABT4IE45_9EURY</name>
<keyword evidence="3" id="KW-1185">Reference proteome</keyword>
<dbReference type="InterPro" id="IPR000601">
    <property type="entry name" value="PKD_dom"/>
</dbReference>
<dbReference type="InterPro" id="IPR013783">
    <property type="entry name" value="Ig-like_fold"/>
</dbReference>
<dbReference type="PANTHER" id="PTHR34512">
    <property type="entry name" value="CELL SURFACE PROTEIN"/>
    <property type="match status" value="1"/>
</dbReference>
<dbReference type="Gene3D" id="2.40.10.480">
    <property type="match status" value="2"/>
</dbReference>
<organism evidence="2 3">
    <name type="scientific">Methanocorpusculum petauri</name>
    <dbReference type="NCBI Taxonomy" id="3002863"/>
    <lineage>
        <taxon>Archaea</taxon>
        <taxon>Methanobacteriati</taxon>
        <taxon>Methanobacteriota</taxon>
        <taxon>Stenosarchaea group</taxon>
        <taxon>Methanomicrobia</taxon>
        <taxon>Methanomicrobiales</taxon>
        <taxon>Methanocorpusculaceae</taxon>
        <taxon>Methanocorpusculum</taxon>
    </lineage>
</organism>
<sequence>MYDDNTPAGVVSGFTVQNGKLFFGGVNGKLYCLDEYTGTILGQTEPLDTTVQTGLSSTPLVIENKVYVTSQTPAKLWVFSIGNDGSLTEEKSIDLSGNVAAFSSPSTDGTNIYTSGDTGFAAFDSSGTLLWNGTTNGPTGTPVYSDNVLYVRTAEKLWAFSTTTHKELWNITHSGYPTAPVVKKHVSLSDKLGGNTVTLVIANGYAGLTAYNATSGIQIWNHVPNMASYNAVKNNALTVSSFSISPNSPIMAGNNVYYTANLVPSATFTNGCTGVFGVNVSTGTEDSCTSSNVIYPVYSGIIGTTNAATTYIGSASPVVSNNQIFLGTGSRMGKSTAGKDNAVLILGEPQGLPTTLLRNTITVPPTLTLSVQGTTTPYASPLGLLQMLSEKDSQNSFSFSSGVLTQFRTISSNSGGDKSWKLKINEVDSTDYCTALENGDALLFYYSAGTYAQATEAFRLTAKVTDTFATVTLSEDYWRAFQPNDGAKTISAIVKDWNGNTLPDVEVSWSISNTGSFTIQKAGSLSATYQPTASSGEATITATYTPSNGNGASVSATTPKPIYIYNRITSIPPNPAIESTTGYTTWKGNPARTGVAEGTGPMTNNVIMDLAFKIYEDDKNNRYIPLVDGSPVIHDGKIYFTIWSGGMAEGIKTGMFCYDLAKTDADAETEYLWWNESLSSRTSMTVADGKIYAGTGTGRLVCLNAADGSGNWQTPVISNYPFTGLAATPLVYDDKVYVNVINVTDEKTTTVGGKPVSIATIDEYLYVFNKNDGAQIAKIFTGVHDPLHGDISGGASKYASPSLSPDGTIYTVGAGGIVAIDSTTNAKIWEFNAGARGGQDIASGMYYVESGNDIYVGSPVYKNQRIYFTTSGGSLGGNSAPGKLYCLNAITGEKIWDITDTNIKATTPVVTDSLILTTGFGLSAYDHSGTLQWHHVDSSTGGNGYVQYASPIVAGTVAYYGTWGQGLYAVNIEDGSQVWNFKGKSISGPDDWKSLTEATPAIYNGVLYVGMENGHFYGIKDAGSIDQLPFNITVPTSVTAGVEAVFTIDGPASGYNWDFGDGSIALGKKTVYKIWKNAGTYIVKAYIGDNIKTVTITVQQAPGEFTGGRHQDAVIQAETGVTIPTENSVTLRFSNSTVSSGTPMVTIAEFEVVKLNEPDPNITLDPSKFDTPPNTKKTLLKMNVTEVKNVTNKESLSNYAWLTINLPVDQTDKDKLSFWRYADGTKVPERLKSDLSGYTETRIAVYNVYIPGFSTIVATVDQTTVSVVEPPKENTGGTGGGGSSGSSYSGLSFTNVNPGTGDFEYTTPDGTTYTVSGMTAFGVLNAAGLTLETKTWPGGIYVNAINGLAQDANLNGWMYQVNGYAPMVMSNNYKVTYGDKVVWYYSDNKMSTDPAKSKKYYAFTVSTAVSATGGGASGQTIGQTAKPGTTTSIVVPAETKQIAVTIPDGISVEKLAVGQKITIDTAVTKLTGTVNVNSRSIVIIQPGIQITIPLADVVYNGDVATATIRGMTAEIVPVPVTVPKGGYSL</sequence>
<dbReference type="Pfam" id="PF18911">
    <property type="entry name" value="PKD_4"/>
    <property type="match status" value="1"/>
</dbReference>
<proteinExistence type="predicted"/>
<dbReference type="Proteomes" id="UP001141422">
    <property type="component" value="Unassembled WGS sequence"/>
</dbReference>
<dbReference type="Gene3D" id="2.60.40.10">
    <property type="entry name" value="Immunoglobulins"/>
    <property type="match status" value="2"/>
</dbReference>
<dbReference type="RefSeq" id="WP_268924221.1">
    <property type="nucleotide sequence ID" value="NZ_JAPTGB010000003.1"/>
</dbReference>
<dbReference type="Pfam" id="PF13360">
    <property type="entry name" value="PQQ_2"/>
    <property type="match status" value="3"/>
</dbReference>
<evidence type="ECO:0000259" key="1">
    <source>
        <dbReference type="PROSITE" id="PS50093"/>
    </source>
</evidence>
<evidence type="ECO:0000313" key="3">
    <source>
        <dbReference type="Proteomes" id="UP001141422"/>
    </source>
</evidence>
<dbReference type="Pfam" id="PF14478">
    <property type="entry name" value="DUF4430"/>
    <property type="match status" value="1"/>
</dbReference>
<dbReference type="InterPro" id="IPR018391">
    <property type="entry name" value="PQQ_b-propeller_rpt"/>
</dbReference>
<feature type="domain" description="PKD" evidence="1">
    <location>
        <begin position="1051"/>
        <end position="1097"/>
    </location>
</feature>
<accession>A0ABT4IE45</accession>
<dbReference type="EMBL" id="JAPTGB010000003">
    <property type="protein sequence ID" value="MCZ0859997.1"/>
    <property type="molecule type" value="Genomic_DNA"/>
</dbReference>
<dbReference type="InterPro" id="IPR011047">
    <property type="entry name" value="Quinoprotein_ADH-like_sf"/>
</dbReference>
<dbReference type="PANTHER" id="PTHR34512:SF30">
    <property type="entry name" value="OUTER MEMBRANE PROTEIN ASSEMBLY FACTOR BAMB"/>
    <property type="match status" value="1"/>
</dbReference>
<evidence type="ECO:0000313" key="2">
    <source>
        <dbReference type="EMBL" id="MCZ0859997.1"/>
    </source>
</evidence>
<comment type="caution">
    <text evidence="2">The sequence shown here is derived from an EMBL/GenBank/DDBJ whole genome shotgun (WGS) entry which is preliminary data.</text>
</comment>
<dbReference type="SUPFAM" id="SSF49299">
    <property type="entry name" value="PKD domain"/>
    <property type="match status" value="1"/>
</dbReference>
<dbReference type="Gene3D" id="2.170.130.30">
    <property type="match status" value="1"/>
</dbReference>
<dbReference type="SUPFAM" id="SSF50998">
    <property type="entry name" value="Quinoprotein alcohol dehydrogenase-like"/>
    <property type="match status" value="3"/>
</dbReference>
<reference evidence="2" key="1">
    <citation type="submission" date="2022-12" db="EMBL/GenBank/DDBJ databases">
        <title>Isolation and characterisation of novel Methanocorpusculum spp. from native Australian herbivores indicates the genus is ancestrally host-associated.</title>
        <authorList>
            <person name="Volmer J.G."/>
            <person name="Soo R.M."/>
            <person name="Evans P.N."/>
            <person name="Hoedt E.C."/>
            <person name="Astorga Alsina A.L."/>
            <person name="Woodcroft B.J."/>
            <person name="Tyson G.W."/>
            <person name="Hugenholtz P."/>
            <person name="Morrison M."/>
        </authorList>
    </citation>
    <scope>NUCLEOTIDE SEQUENCE</scope>
    <source>
        <strain evidence="2">MG</strain>
    </source>
</reference>
<dbReference type="InterPro" id="IPR015943">
    <property type="entry name" value="WD40/YVTN_repeat-like_dom_sf"/>
</dbReference>
<dbReference type="InterPro" id="IPR027954">
    <property type="entry name" value="Transcobalamin-like_C"/>
</dbReference>
<dbReference type="InterPro" id="IPR008964">
    <property type="entry name" value="Invasin/intimin_cell_adhesion"/>
</dbReference>
<dbReference type="SUPFAM" id="SSF49373">
    <property type="entry name" value="Invasin/intimin cell-adhesion fragments"/>
    <property type="match status" value="1"/>
</dbReference>